<proteinExistence type="predicted"/>
<protein>
    <submittedName>
        <fullName evidence="3">Zinc finger, CCHC-type</fullName>
    </submittedName>
</protein>
<accession>A0A699TR59</accession>
<reference evidence="3" key="1">
    <citation type="journal article" date="2019" name="Sci. Rep.">
        <title>Draft genome of Tanacetum cinerariifolium, the natural source of mosquito coil.</title>
        <authorList>
            <person name="Yamashiro T."/>
            <person name="Shiraishi A."/>
            <person name="Satake H."/>
            <person name="Nakayama K."/>
        </authorList>
    </citation>
    <scope>NUCLEOTIDE SEQUENCE</scope>
</reference>
<feature type="compositionally biased region" description="Basic and acidic residues" evidence="1">
    <location>
        <begin position="1"/>
        <end position="27"/>
    </location>
</feature>
<feature type="region of interest" description="Disordered" evidence="1">
    <location>
        <begin position="55"/>
        <end position="79"/>
    </location>
</feature>
<evidence type="ECO:0000256" key="1">
    <source>
        <dbReference type="SAM" id="MobiDB-lite"/>
    </source>
</evidence>
<feature type="non-terminal residue" evidence="3">
    <location>
        <position position="1"/>
    </location>
</feature>
<feature type="compositionally biased region" description="Basic residues" evidence="1">
    <location>
        <begin position="55"/>
        <end position="64"/>
    </location>
</feature>
<evidence type="ECO:0000259" key="2">
    <source>
        <dbReference type="Pfam" id="PF22936"/>
    </source>
</evidence>
<gene>
    <name evidence="3" type="ORF">Tci_884239</name>
</gene>
<evidence type="ECO:0000313" key="3">
    <source>
        <dbReference type="EMBL" id="GFD12270.1"/>
    </source>
</evidence>
<dbReference type="InterPro" id="IPR054722">
    <property type="entry name" value="PolX-like_BBD"/>
</dbReference>
<name>A0A699TR59_TANCI</name>
<feature type="region of interest" description="Disordered" evidence="1">
    <location>
        <begin position="1"/>
        <end position="39"/>
    </location>
</feature>
<feature type="domain" description="Retrovirus-related Pol polyprotein from transposon TNT 1-94-like beta-barrel" evidence="2">
    <location>
        <begin position="100"/>
        <end position="128"/>
    </location>
</feature>
<sequence>KERSKVKGDDGEGLYVRERTDHMDSRQSRGKSRPKSRGGRLKCYIFQSKDHLKRKCPKNNHKKSTGYVKKDEQPSSSGSTYVDSEVMVVMSAHAHALLDWIMDSGCSYHMTPRLDMFFDFLECDGGSV</sequence>
<dbReference type="AlphaFoldDB" id="A0A699TR59"/>
<feature type="compositionally biased region" description="Basic residues" evidence="1">
    <location>
        <begin position="28"/>
        <end position="39"/>
    </location>
</feature>
<comment type="caution">
    <text evidence="3">The sequence shown here is derived from an EMBL/GenBank/DDBJ whole genome shotgun (WGS) entry which is preliminary data.</text>
</comment>
<dbReference type="EMBL" id="BKCJ011264500">
    <property type="protein sequence ID" value="GFD12270.1"/>
    <property type="molecule type" value="Genomic_DNA"/>
</dbReference>
<dbReference type="Pfam" id="PF22936">
    <property type="entry name" value="Pol_BBD"/>
    <property type="match status" value="1"/>
</dbReference>
<organism evidence="3">
    <name type="scientific">Tanacetum cinerariifolium</name>
    <name type="common">Dalmatian daisy</name>
    <name type="synonym">Chrysanthemum cinerariifolium</name>
    <dbReference type="NCBI Taxonomy" id="118510"/>
    <lineage>
        <taxon>Eukaryota</taxon>
        <taxon>Viridiplantae</taxon>
        <taxon>Streptophyta</taxon>
        <taxon>Embryophyta</taxon>
        <taxon>Tracheophyta</taxon>
        <taxon>Spermatophyta</taxon>
        <taxon>Magnoliopsida</taxon>
        <taxon>eudicotyledons</taxon>
        <taxon>Gunneridae</taxon>
        <taxon>Pentapetalae</taxon>
        <taxon>asterids</taxon>
        <taxon>campanulids</taxon>
        <taxon>Asterales</taxon>
        <taxon>Asteraceae</taxon>
        <taxon>Asteroideae</taxon>
        <taxon>Anthemideae</taxon>
        <taxon>Anthemidinae</taxon>
        <taxon>Tanacetum</taxon>
    </lineage>
</organism>